<evidence type="ECO:0000256" key="12">
    <source>
        <dbReference type="SAM" id="Phobius"/>
    </source>
</evidence>
<dbReference type="GO" id="GO:0005886">
    <property type="term" value="C:plasma membrane"/>
    <property type="evidence" value="ECO:0007669"/>
    <property type="project" value="UniProtKB-SubCell"/>
</dbReference>
<dbReference type="InterPro" id="IPR004090">
    <property type="entry name" value="Chemotax_Me-accpt_rcpt"/>
</dbReference>
<dbReference type="PANTHER" id="PTHR32089:SF119">
    <property type="entry name" value="METHYL-ACCEPTING CHEMOTAXIS PROTEIN CTPL"/>
    <property type="match status" value="1"/>
</dbReference>
<dbReference type="CDD" id="cd11386">
    <property type="entry name" value="MCP_signal"/>
    <property type="match status" value="1"/>
</dbReference>
<evidence type="ECO:0000256" key="10">
    <source>
        <dbReference type="ARBA" id="ARBA00029447"/>
    </source>
</evidence>
<sequence length="539" mass="56580">MPFLLSIKARLLALVGCLLLLTVVAGGLGLYGMRDTLLGMDRIYQGRLIPMRNLKAIGDAYALCIDTAAKVAAGDIGPGDALPMILQAENVVDSTWKVYRPAVADDEERQLAAEVELPLQQGQAALQRLKQLLSGGEAAALGAFAAGEFRSAIEQAAEQVNRLVELQIDLAKREFDAAGAQYRLLRNLLLGALAVGAGGGLLCALVLIRRSVLRPLADAGRVLAAIAAGDLTPEIRIGCDDEVGRLLRSMARMRDELRDVVRLIQADAERLADAGGALAAASARLASASRQQMEESSAMAAATQQVTVSIDQVAGNAAQAHATACRSGGIAEDGGQVIGRLVAGIEAVAERTQDAAATVRDLGRMSTDISAIVAVIREIAEQTNLLALNAAIEAARAGELGRGFAVVADEVRKLAERTTQSTAEIGRIVHRVVERTDAAVQSMAHQVEHVGENTRLALAAGDAVRDINAGSQRVVATVNDISDALREQSQASNDIARHIERIAAMSQDNHAAVEQSARAAGELQALSASMTALAGRFRC</sequence>
<dbReference type="PROSITE" id="PS50111">
    <property type="entry name" value="CHEMOTAXIS_TRANSDUC_2"/>
    <property type="match status" value="1"/>
</dbReference>
<dbReference type="RefSeq" id="WP_203388897.1">
    <property type="nucleotide sequence ID" value="NZ_CP064781.1"/>
</dbReference>
<dbReference type="AlphaFoldDB" id="A0A974SRZ4"/>
<keyword evidence="3" id="KW-0488">Methylation</keyword>
<keyword evidence="9 11" id="KW-0807">Transducer</keyword>
<keyword evidence="8 12" id="KW-0472">Membrane</keyword>
<comment type="subcellular location">
    <subcellularLocation>
        <location evidence="1">Cell inner membrane</location>
        <topology evidence="1">Multi-pass membrane protein</topology>
    </subcellularLocation>
</comment>
<dbReference type="EMBL" id="CP064781">
    <property type="protein sequence ID" value="QRJ65367.1"/>
    <property type="molecule type" value="Genomic_DNA"/>
</dbReference>
<evidence type="ECO:0000259" key="13">
    <source>
        <dbReference type="PROSITE" id="PS50111"/>
    </source>
</evidence>
<dbReference type="Gene3D" id="1.10.287.950">
    <property type="entry name" value="Methyl-accepting chemotaxis protein"/>
    <property type="match status" value="1"/>
</dbReference>
<evidence type="ECO:0000256" key="4">
    <source>
        <dbReference type="ARBA" id="ARBA00022500"/>
    </source>
</evidence>
<evidence type="ECO:0000256" key="7">
    <source>
        <dbReference type="ARBA" id="ARBA00022989"/>
    </source>
</evidence>
<evidence type="ECO:0000256" key="2">
    <source>
        <dbReference type="ARBA" id="ARBA00022475"/>
    </source>
</evidence>
<feature type="domain" description="HAMP" evidence="14">
    <location>
        <begin position="210"/>
        <end position="262"/>
    </location>
</feature>
<keyword evidence="5" id="KW-0997">Cell inner membrane</keyword>
<dbReference type="SMART" id="SM00304">
    <property type="entry name" value="HAMP"/>
    <property type="match status" value="1"/>
</dbReference>
<keyword evidence="2" id="KW-1003">Cell membrane</keyword>
<dbReference type="SUPFAM" id="SSF58104">
    <property type="entry name" value="Methyl-accepting chemotaxis protein (MCP) signaling domain"/>
    <property type="match status" value="1"/>
</dbReference>
<dbReference type="Pfam" id="PF02203">
    <property type="entry name" value="TarH"/>
    <property type="match status" value="1"/>
</dbReference>
<dbReference type="PRINTS" id="PR00260">
    <property type="entry name" value="CHEMTRNSDUCR"/>
</dbReference>
<evidence type="ECO:0000256" key="11">
    <source>
        <dbReference type="PROSITE-ProRule" id="PRU00284"/>
    </source>
</evidence>
<dbReference type="InterPro" id="IPR003122">
    <property type="entry name" value="Tar_rcpt_lig-bd"/>
</dbReference>
<organism evidence="15 16">
    <name type="scientific">Azospira restricta</name>
    <dbReference type="NCBI Taxonomy" id="404405"/>
    <lineage>
        <taxon>Bacteria</taxon>
        <taxon>Pseudomonadati</taxon>
        <taxon>Pseudomonadota</taxon>
        <taxon>Betaproteobacteria</taxon>
        <taxon>Rhodocyclales</taxon>
        <taxon>Rhodocyclaceae</taxon>
        <taxon>Azospira</taxon>
    </lineage>
</organism>
<dbReference type="PANTHER" id="PTHR32089">
    <property type="entry name" value="METHYL-ACCEPTING CHEMOTAXIS PROTEIN MCPB"/>
    <property type="match status" value="1"/>
</dbReference>
<dbReference type="CDD" id="cd06225">
    <property type="entry name" value="HAMP"/>
    <property type="match status" value="1"/>
</dbReference>
<evidence type="ECO:0000259" key="14">
    <source>
        <dbReference type="PROSITE" id="PS50885"/>
    </source>
</evidence>
<dbReference type="SMART" id="SM00283">
    <property type="entry name" value="MA"/>
    <property type="match status" value="1"/>
</dbReference>
<accession>A0A974SRZ4</accession>
<feature type="transmembrane region" description="Helical" evidence="12">
    <location>
        <begin position="188"/>
        <end position="208"/>
    </location>
</feature>
<dbReference type="GO" id="GO:0004888">
    <property type="term" value="F:transmembrane signaling receptor activity"/>
    <property type="evidence" value="ECO:0007669"/>
    <property type="project" value="InterPro"/>
</dbReference>
<evidence type="ECO:0000256" key="8">
    <source>
        <dbReference type="ARBA" id="ARBA00023136"/>
    </source>
</evidence>
<dbReference type="Pfam" id="PF00672">
    <property type="entry name" value="HAMP"/>
    <property type="match status" value="1"/>
</dbReference>
<dbReference type="Proteomes" id="UP000663444">
    <property type="component" value="Chromosome"/>
</dbReference>
<evidence type="ECO:0000256" key="6">
    <source>
        <dbReference type="ARBA" id="ARBA00022692"/>
    </source>
</evidence>
<dbReference type="GO" id="GO:0006935">
    <property type="term" value="P:chemotaxis"/>
    <property type="evidence" value="ECO:0007669"/>
    <property type="project" value="UniProtKB-KW"/>
</dbReference>
<dbReference type="Pfam" id="PF00015">
    <property type="entry name" value="MCPsignal"/>
    <property type="match status" value="1"/>
</dbReference>
<dbReference type="KEGG" id="ares:IWH25_08620"/>
<evidence type="ECO:0000313" key="16">
    <source>
        <dbReference type="Proteomes" id="UP000663444"/>
    </source>
</evidence>
<evidence type="ECO:0000313" key="15">
    <source>
        <dbReference type="EMBL" id="QRJ65367.1"/>
    </source>
</evidence>
<keyword evidence="7 12" id="KW-1133">Transmembrane helix</keyword>
<dbReference type="InterPro" id="IPR004089">
    <property type="entry name" value="MCPsignal_dom"/>
</dbReference>
<name>A0A974SRZ4_9RHOO</name>
<evidence type="ECO:0000256" key="9">
    <source>
        <dbReference type="ARBA" id="ARBA00023224"/>
    </source>
</evidence>
<dbReference type="InterPro" id="IPR003660">
    <property type="entry name" value="HAMP_dom"/>
</dbReference>
<gene>
    <name evidence="15" type="ORF">IWH25_08620</name>
</gene>
<evidence type="ECO:0000256" key="5">
    <source>
        <dbReference type="ARBA" id="ARBA00022519"/>
    </source>
</evidence>
<proteinExistence type="inferred from homology"/>
<dbReference type="PROSITE" id="PS50885">
    <property type="entry name" value="HAMP"/>
    <property type="match status" value="1"/>
</dbReference>
<dbReference type="GO" id="GO:0007165">
    <property type="term" value="P:signal transduction"/>
    <property type="evidence" value="ECO:0007669"/>
    <property type="project" value="UniProtKB-KW"/>
</dbReference>
<keyword evidence="16" id="KW-1185">Reference proteome</keyword>
<keyword evidence="6 12" id="KW-0812">Transmembrane</keyword>
<protein>
    <submittedName>
        <fullName evidence="15">Methyl-accepting chemotaxis protein</fullName>
    </submittedName>
</protein>
<comment type="similarity">
    <text evidence="10">Belongs to the methyl-accepting chemotaxis (MCP) protein family.</text>
</comment>
<dbReference type="FunFam" id="1.10.287.950:FF:000001">
    <property type="entry name" value="Methyl-accepting chemotaxis sensory transducer"/>
    <property type="match status" value="1"/>
</dbReference>
<reference evidence="15" key="1">
    <citation type="submission" date="2020-11" db="EMBL/GenBank/DDBJ databases">
        <title>Azospira restricta DSM 18626 genome sequence.</title>
        <authorList>
            <person name="Moe W.M."/>
        </authorList>
    </citation>
    <scope>NUCLEOTIDE SEQUENCE</scope>
    <source>
        <strain evidence="15">DSM 18626</strain>
    </source>
</reference>
<feature type="domain" description="Methyl-accepting transducer" evidence="13">
    <location>
        <begin position="267"/>
        <end position="503"/>
    </location>
</feature>
<evidence type="ECO:0000256" key="3">
    <source>
        <dbReference type="ARBA" id="ARBA00022481"/>
    </source>
</evidence>
<evidence type="ECO:0000256" key="1">
    <source>
        <dbReference type="ARBA" id="ARBA00004429"/>
    </source>
</evidence>
<keyword evidence="4" id="KW-0145">Chemotaxis</keyword>